<feature type="transmembrane region" description="Helical" evidence="1">
    <location>
        <begin position="21"/>
        <end position="44"/>
    </location>
</feature>
<evidence type="ECO:0000259" key="2">
    <source>
        <dbReference type="Pfam" id="PF13349"/>
    </source>
</evidence>
<dbReference type="KEGG" id="kbs:EPA93_02180"/>
<dbReference type="AlphaFoldDB" id="A0A4P6JIG9"/>
<dbReference type="InterPro" id="IPR025164">
    <property type="entry name" value="Toastrack_DUF4097"/>
</dbReference>
<evidence type="ECO:0000256" key="1">
    <source>
        <dbReference type="SAM" id="Phobius"/>
    </source>
</evidence>
<organism evidence="3 4">
    <name type="scientific">Ktedonosporobacter rubrisoli</name>
    <dbReference type="NCBI Taxonomy" id="2509675"/>
    <lineage>
        <taxon>Bacteria</taxon>
        <taxon>Bacillati</taxon>
        <taxon>Chloroflexota</taxon>
        <taxon>Ktedonobacteria</taxon>
        <taxon>Ktedonobacterales</taxon>
        <taxon>Ktedonosporobacteraceae</taxon>
        <taxon>Ktedonosporobacter</taxon>
    </lineage>
</organism>
<dbReference type="OrthoDB" id="151680at2"/>
<dbReference type="Proteomes" id="UP000290365">
    <property type="component" value="Chromosome"/>
</dbReference>
<accession>A0A4P6JIG9</accession>
<protein>
    <recommendedName>
        <fullName evidence="2">DUF4097 domain-containing protein</fullName>
    </recommendedName>
</protein>
<gene>
    <name evidence="3" type="ORF">EPA93_02180</name>
</gene>
<evidence type="ECO:0000313" key="4">
    <source>
        <dbReference type="Proteomes" id="UP000290365"/>
    </source>
</evidence>
<reference evidence="3 4" key="1">
    <citation type="submission" date="2019-01" db="EMBL/GenBank/DDBJ databases">
        <title>Ktedonosporobacter rubrisoli SCAWS-G2.</title>
        <authorList>
            <person name="Huang Y."/>
            <person name="Yan B."/>
        </authorList>
    </citation>
    <scope>NUCLEOTIDE SEQUENCE [LARGE SCALE GENOMIC DNA]</scope>
    <source>
        <strain evidence="3 4">SCAWS-G2</strain>
    </source>
</reference>
<dbReference type="EMBL" id="CP035758">
    <property type="protein sequence ID" value="QBD74864.1"/>
    <property type="molecule type" value="Genomic_DNA"/>
</dbReference>
<dbReference type="Pfam" id="PF13349">
    <property type="entry name" value="DUF4097"/>
    <property type="match status" value="1"/>
</dbReference>
<evidence type="ECO:0000313" key="3">
    <source>
        <dbReference type="EMBL" id="QBD74864.1"/>
    </source>
</evidence>
<sequence length="284" mass="29768">MKDWPEVLKISRRQATRRFSLIFLSCTILLIGSFLTSCSSSLGVQHVSSSQPTRTFTVGAQAKLVVKSDQASIHIHAGDAGKMTVNARMSATGLDIGPNLDPKSLKVNTAQSGDTVTVDIQTDHTVIAGSKRFNIDITIPRTSTVETHSGAGDLDIKGVSGQLTLQASSGDIQASDVDGQITVQTNSGNINLDQAKLKGQSALKASSGTIRFTGTLDPQGSYQVQTSSGNVIMNLPASAAFSLQTSTHSGDVHNAFNSKEVGGEPRAKLAIQTSSGDITLKKEG</sequence>
<dbReference type="RefSeq" id="WP_129885463.1">
    <property type="nucleotide sequence ID" value="NZ_CP035758.1"/>
</dbReference>
<keyword evidence="1" id="KW-0472">Membrane</keyword>
<keyword evidence="4" id="KW-1185">Reference proteome</keyword>
<proteinExistence type="predicted"/>
<dbReference type="Gene3D" id="2.160.20.120">
    <property type="match status" value="1"/>
</dbReference>
<name>A0A4P6JIG9_KTERU</name>
<keyword evidence="1" id="KW-1133">Transmembrane helix</keyword>
<feature type="domain" description="DUF4097" evidence="2">
    <location>
        <begin position="63"/>
        <end position="214"/>
    </location>
</feature>
<keyword evidence="1" id="KW-0812">Transmembrane</keyword>